<accession>A0A4R3LY05</accession>
<dbReference type="PANTHER" id="PTHR10996">
    <property type="entry name" value="2-HYDROXYACID DEHYDROGENASE-RELATED"/>
    <property type="match status" value="1"/>
</dbReference>
<name>A0A4R3LY05_9HYPH</name>
<evidence type="ECO:0000259" key="5">
    <source>
        <dbReference type="Pfam" id="PF00389"/>
    </source>
</evidence>
<evidence type="ECO:0000313" key="7">
    <source>
        <dbReference type="EMBL" id="TCT05433.1"/>
    </source>
</evidence>
<dbReference type="Proteomes" id="UP000295678">
    <property type="component" value="Unassembled WGS sequence"/>
</dbReference>
<dbReference type="GO" id="GO:0051287">
    <property type="term" value="F:NAD binding"/>
    <property type="evidence" value="ECO:0007669"/>
    <property type="project" value="InterPro"/>
</dbReference>
<dbReference type="RefSeq" id="WP_165926948.1">
    <property type="nucleotide sequence ID" value="NZ_SMAK01000013.1"/>
</dbReference>
<dbReference type="SUPFAM" id="SSF52283">
    <property type="entry name" value="Formate/glycerate dehydrogenase catalytic domain-like"/>
    <property type="match status" value="1"/>
</dbReference>
<dbReference type="FunFam" id="3.40.50.720:FF:000213">
    <property type="entry name" value="Putative 2-hydroxyacid dehydrogenase"/>
    <property type="match status" value="1"/>
</dbReference>
<gene>
    <name evidence="7" type="ORF">EDC22_11355</name>
</gene>
<evidence type="ECO:0000259" key="6">
    <source>
        <dbReference type="Pfam" id="PF02826"/>
    </source>
</evidence>
<reference evidence="7 8" key="1">
    <citation type="submission" date="2019-03" db="EMBL/GenBank/DDBJ databases">
        <title>Genomic Encyclopedia of Type Strains, Phase IV (KMG-IV): sequencing the most valuable type-strain genomes for metagenomic binning, comparative biology and taxonomic classification.</title>
        <authorList>
            <person name="Goeker M."/>
        </authorList>
    </citation>
    <scope>NUCLEOTIDE SEQUENCE [LARGE SCALE GENOMIC DNA]</scope>
    <source>
        <strain evidence="7 8">DSM 19345</strain>
    </source>
</reference>
<dbReference type="CDD" id="cd12156">
    <property type="entry name" value="HPPR"/>
    <property type="match status" value="1"/>
</dbReference>
<dbReference type="InterPro" id="IPR036291">
    <property type="entry name" value="NAD(P)-bd_dom_sf"/>
</dbReference>
<proteinExistence type="inferred from homology"/>
<dbReference type="GO" id="GO:0016618">
    <property type="term" value="F:hydroxypyruvate reductase [NAD(P)H] activity"/>
    <property type="evidence" value="ECO:0007669"/>
    <property type="project" value="TreeGrafter"/>
</dbReference>
<dbReference type="Pfam" id="PF00389">
    <property type="entry name" value="2-Hacid_dh"/>
    <property type="match status" value="1"/>
</dbReference>
<organism evidence="7 8">
    <name type="scientific">Tepidamorphus gemmatus</name>
    <dbReference type="NCBI Taxonomy" id="747076"/>
    <lineage>
        <taxon>Bacteria</taxon>
        <taxon>Pseudomonadati</taxon>
        <taxon>Pseudomonadota</taxon>
        <taxon>Alphaproteobacteria</taxon>
        <taxon>Hyphomicrobiales</taxon>
        <taxon>Tepidamorphaceae</taxon>
        <taxon>Tepidamorphus</taxon>
    </lineage>
</organism>
<dbReference type="EMBL" id="SMAK01000013">
    <property type="protein sequence ID" value="TCT05433.1"/>
    <property type="molecule type" value="Genomic_DNA"/>
</dbReference>
<dbReference type="InterPro" id="IPR006139">
    <property type="entry name" value="D-isomer_2_OHA_DH_cat_dom"/>
</dbReference>
<dbReference type="PANTHER" id="PTHR10996:SF178">
    <property type="entry name" value="2-HYDROXYACID DEHYDROGENASE YGL185C-RELATED"/>
    <property type="match status" value="1"/>
</dbReference>
<evidence type="ECO:0000256" key="1">
    <source>
        <dbReference type="ARBA" id="ARBA00022857"/>
    </source>
</evidence>
<dbReference type="Gene3D" id="3.40.50.720">
    <property type="entry name" value="NAD(P)-binding Rossmann-like Domain"/>
    <property type="match status" value="2"/>
</dbReference>
<evidence type="ECO:0000313" key="8">
    <source>
        <dbReference type="Proteomes" id="UP000295678"/>
    </source>
</evidence>
<evidence type="ECO:0000256" key="3">
    <source>
        <dbReference type="ARBA" id="ARBA00023027"/>
    </source>
</evidence>
<sequence length="321" mass="35219">MTKRHVLMTGPLMRMVMEQLDSAYEVHRLWEAKDRDRFLDAVADKIEAIAVGPHTPVDGALMSRLPKLKIVANFGVGYDTVDARWAGQHGIIVTNTPDVLTEEVADTTLGLILMTVRRLSEAERWLRAGKWASEGAFPLTPSLRDRRVGIVGLGRIGKAIARRLDAFRVPVVYHGRREQRDVDYGYYPDLVAMARDVDVLVAVAPGGAETKHMISTAVLDALGPDGILINVGRGSVVDEQALIAALRDRRILSAGLDVFENEPHVPAELIAMDHVVLLPHVGSASVHTRNRMGQLVVDNIRSYFETGKPLTPVPETPVPAT</sequence>
<dbReference type="AlphaFoldDB" id="A0A4R3LY05"/>
<comment type="caution">
    <text evidence="7">The sequence shown here is derived from an EMBL/GenBank/DDBJ whole genome shotgun (WGS) entry which is preliminary data.</text>
</comment>
<dbReference type="GO" id="GO:0030267">
    <property type="term" value="F:glyoxylate reductase (NADPH) activity"/>
    <property type="evidence" value="ECO:0007669"/>
    <property type="project" value="TreeGrafter"/>
</dbReference>
<protein>
    <submittedName>
        <fullName evidence="7">Lactate dehydrogenase-like 2-hydroxyacid dehydrogenase</fullName>
    </submittedName>
</protein>
<dbReference type="Pfam" id="PF02826">
    <property type="entry name" value="2-Hacid_dh_C"/>
    <property type="match status" value="1"/>
</dbReference>
<evidence type="ECO:0000256" key="4">
    <source>
        <dbReference type="RuleBase" id="RU003719"/>
    </source>
</evidence>
<keyword evidence="3" id="KW-0520">NAD</keyword>
<comment type="similarity">
    <text evidence="4">Belongs to the D-isomer specific 2-hydroxyacid dehydrogenase family.</text>
</comment>
<dbReference type="SUPFAM" id="SSF51735">
    <property type="entry name" value="NAD(P)-binding Rossmann-fold domains"/>
    <property type="match status" value="1"/>
</dbReference>
<keyword evidence="1" id="KW-0521">NADP</keyword>
<feature type="domain" description="D-isomer specific 2-hydroxyacid dehydrogenase catalytic" evidence="5">
    <location>
        <begin position="6"/>
        <end position="313"/>
    </location>
</feature>
<dbReference type="InterPro" id="IPR006140">
    <property type="entry name" value="D-isomer_DH_NAD-bd"/>
</dbReference>
<feature type="domain" description="D-isomer specific 2-hydroxyacid dehydrogenase NAD-binding" evidence="6">
    <location>
        <begin position="109"/>
        <end position="282"/>
    </location>
</feature>
<keyword evidence="8" id="KW-1185">Reference proteome</keyword>
<keyword evidence="2 4" id="KW-0560">Oxidoreductase</keyword>
<dbReference type="GO" id="GO:0005829">
    <property type="term" value="C:cytosol"/>
    <property type="evidence" value="ECO:0007669"/>
    <property type="project" value="TreeGrafter"/>
</dbReference>
<dbReference type="InterPro" id="IPR050223">
    <property type="entry name" value="D-isomer_2-hydroxyacid_DH"/>
</dbReference>
<evidence type="ECO:0000256" key="2">
    <source>
        <dbReference type="ARBA" id="ARBA00023002"/>
    </source>
</evidence>